<proteinExistence type="predicted"/>
<sequence length="94" mass="10789">MYKLFIKRIFLGSIITLSQDELVVKDEDKVYHYRWLEIKTVKVEGVVAENSNARSTEQTILTIWSTTKKAPDVFNISDLAKSGDEIRSLIDGLR</sequence>
<organism evidence="1 2">
    <name type="scientific">Chryseotalea sanaruensis</name>
    <dbReference type="NCBI Taxonomy" id="2482724"/>
    <lineage>
        <taxon>Bacteria</taxon>
        <taxon>Pseudomonadati</taxon>
        <taxon>Bacteroidota</taxon>
        <taxon>Cytophagia</taxon>
        <taxon>Cytophagales</taxon>
        <taxon>Chryseotaleaceae</taxon>
        <taxon>Chryseotalea</taxon>
    </lineage>
</organism>
<gene>
    <name evidence="1" type="ORF">SanaruYs_21550</name>
</gene>
<dbReference type="Proteomes" id="UP000288227">
    <property type="component" value="Unassembled WGS sequence"/>
</dbReference>
<evidence type="ECO:0000313" key="1">
    <source>
        <dbReference type="EMBL" id="GCC51924.1"/>
    </source>
</evidence>
<accession>A0A401UAQ3</accession>
<evidence type="ECO:0000313" key="2">
    <source>
        <dbReference type="Proteomes" id="UP000288227"/>
    </source>
</evidence>
<dbReference type="EMBL" id="BHXQ01000004">
    <property type="protein sequence ID" value="GCC51924.1"/>
    <property type="molecule type" value="Genomic_DNA"/>
</dbReference>
<comment type="caution">
    <text evidence="1">The sequence shown here is derived from an EMBL/GenBank/DDBJ whole genome shotgun (WGS) entry which is preliminary data.</text>
</comment>
<dbReference type="AlphaFoldDB" id="A0A401UAQ3"/>
<reference evidence="1 2" key="1">
    <citation type="submission" date="2018-11" db="EMBL/GenBank/DDBJ databases">
        <title>Chryseotalea sanarue gen. nov., sp., nov., a member of the family Cytophagaceae, isolated from a brackish lake in Hamamatsu Japan.</title>
        <authorList>
            <person name="Maejima Y."/>
            <person name="Iino T."/>
            <person name="Muraguchi Y."/>
            <person name="Fukuda K."/>
            <person name="Ohkuma M."/>
            <person name="Moriuchi R."/>
            <person name="Dohra H."/>
            <person name="Kimbara K."/>
            <person name="Shintani M."/>
        </authorList>
    </citation>
    <scope>NUCLEOTIDE SEQUENCE [LARGE SCALE GENOMIC DNA]</scope>
    <source>
        <strain evidence="1 2">Ys</strain>
    </source>
</reference>
<name>A0A401UAQ3_9BACT</name>
<keyword evidence="2" id="KW-1185">Reference proteome</keyword>
<protein>
    <submittedName>
        <fullName evidence="1">Uncharacterized protein</fullName>
    </submittedName>
</protein>